<proteinExistence type="predicted"/>
<reference evidence="1" key="1">
    <citation type="submission" date="2018-06" db="EMBL/GenBank/DDBJ databases">
        <authorList>
            <person name="Zhirakovskaya E."/>
        </authorList>
    </citation>
    <scope>NUCLEOTIDE SEQUENCE</scope>
</reference>
<accession>A0A3B0XH96</accession>
<gene>
    <name evidence="1" type="ORF">MNBD_GAMMA08-1293</name>
</gene>
<name>A0A3B0XH96_9ZZZZ</name>
<sequence>MILANKLNITDAIELARVEEKLSKA</sequence>
<dbReference type="EMBL" id="UOFH01000401">
    <property type="protein sequence ID" value="VAW67685.1"/>
    <property type="molecule type" value="Genomic_DNA"/>
</dbReference>
<protein>
    <submittedName>
        <fullName evidence="1">Uncharacterized protein</fullName>
    </submittedName>
</protein>
<dbReference type="AlphaFoldDB" id="A0A3B0XH96"/>
<organism evidence="1">
    <name type="scientific">hydrothermal vent metagenome</name>
    <dbReference type="NCBI Taxonomy" id="652676"/>
    <lineage>
        <taxon>unclassified sequences</taxon>
        <taxon>metagenomes</taxon>
        <taxon>ecological metagenomes</taxon>
    </lineage>
</organism>
<feature type="non-terminal residue" evidence="1">
    <location>
        <position position="25"/>
    </location>
</feature>
<evidence type="ECO:0000313" key="1">
    <source>
        <dbReference type="EMBL" id="VAW67685.1"/>
    </source>
</evidence>